<evidence type="ECO:0000256" key="1">
    <source>
        <dbReference type="SAM" id="Coils"/>
    </source>
</evidence>
<proteinExistence type="predicted"/>
<gene>
    <name evidence="2" type="ORF">ACFQ27_04015</name>
</gene>
<dbReference type="Proteomes" id="UP001597216">
    <property type="component" value="Unassembled WGS sequence"/>
</dbReference>
<evidence type="ECO:0000313" key="3">
    <source>
        <dbReference type="Proteomes" id="UP001597216"/>
    </source>
</evidence>
<sequence length="279" mass="29785">MAETELRDPDIVAFIQGQAEVIADLQTEVDQLEAAGSQKARRRAKSLRGLIGEAQAKIAKARDIEVRRDALVGEGRDALIRAKLRGEEVEVREVERASFALNEHGGRIINRAGPNRGLPVLVYERGVSIRTLTGIEHAFARGYLGHARTGAGGEALLQIGHAYAEAVVKSDPLKAVDPTQTGGGGFGPRGPQAAACEAAEWLEVARERLSSRQRIALDEICGAGKTVPQLRAERSWGFNATVRALRGGLAQVAASLHHAKGAGSMVVGRRLAMAKRMGI</sequence>
<reference evidence="3" key="1">
    <citation type="journal article" date="2019" name="Int. J. Syst. Evol. Microbiol.">
        <title>The Global Catalogue of Microorganisms (GCM) 10K type strain sequencing project: providing services to taxonomists for standard genome sequencing and annotation.</title>
        <authorList>
            <consortium name="The Broad Institute Genomics Platform"/>
            <consortium name="The Broad Institute Genome Sequencing Center for Infectious Disease"/>
            <person name="Wu L."/>
            <person name="Ma J."/>
        </authorList>
    </citation>
    <scope>NUCLEOTIDE SEQUENCE [LARGE SCALE GENOMIC DNA]</scope>
    <source>
        <strain evidence="3">CCUG 55074</strain>
    </source>
</reference>
<feature type="coiled-coil region" evidence="1">
    <location>
        <begin position="15"/>
        <end position="42"/>
    </location>
</feature>
<keyword evidence="3" id="KW-1185">Reference proteome</keyword>
<dbReference type="RefSeq" id="WP_377352664.1">
    <property type="nucleotide sequence ID" value="NZ_JBHTLQ010000006.1"/>
</dbReference>
<organism evidence="2 3">
    <name type="scientific">Phenylobacterium conjunctum</name>
    <dbReference type="NCBI Taxonomy" id="1298959"/>
    <lineage>
        <taxon>Bacteria</taxon>
        <taxon>Pseudomonadati</taxon>
        <taxon>Pseudomonadota</taxon>
        <taxon>Alphaproteobacteria</taxon>
        <taxon>Caulobacterales</taxon>
        <taxon>Caulobacteraceae</taxon>
        <taxon>Phenylobacterium</taxon>
    </lineage>
</organism>
<accession>A0ABW3SYN3</accession>
<evidence type="ECO:0000313" key="2">
    <source>
        <dbReference type="EMBL" id="MFD1189735.1"/>
    </source>
</evidence>
<comment type="caution">
    <text evidence="2">The sequence shown here is derived from an EMBL/GenBank/DDBJ whole genome shotgun (WGS) entry which is preliminary data.</text>
</comment>
<protein>
    <submittedName>
        <fullName evidence="2">Uncharacterized protein</fullName>
    </submittedName>
</protein>
<keyword evidence="1" id="KW-0175">Coiled coil</keyword>
<name>A0ABW3SYN3_9CAUL</name>
<dbReference type="EMBL" id="JBHTLQ010000006">
    <property type="protein sequence ID" value="MFD1189735.1"/>
    <property type="molecule type" value="Genomic_DNA"/>
</dbReference>